<keyword evidence="1" id="KW-0812">Transmembrane</keyword>
<dbReference type="PATRIC" id="fig|795797.18.peg.2904"/>
<dbReference type="eggNOG" id="arCOG07499">
    <property type="taxonomic scope" value="Archaea"/>
</dbReference>
<reference evidence="4 6" key="2">
    <citation type="journal article" date="2014" name="PLoS Genet.">
        <title>Phylogenetically driven sequencing of extremely halophilic archaea reveals strategies for static and dynamic osmo-response.</title>
        <authorList>
            <person name="Becker E.A."/>
            <person name="Seitzer P.M."/>
            <person name="Tritt A."/>
            <person name="Larsen D."/>
            <person name="Krusor M."/>
            <person name="Yao A.I."/>
            <person name="Wu D."/>
            <person name="Madern D."/>
            <person name="Eisen J.A."/>
            <person name="Darling A.E."/>
            <person name="Facciotti M.T."/>
        </authorList>
    </citation>
    <scope>NUCLEOTIDE SEQUENCE [LARGE SCALE GENOMIC DNA]</scope>
    <source>
        <strain evidence="4">B3</strain>
        <strain evidence="6">DSM 18796 / CECT 7217 / JCM 14584 / KCTC 4019 / B3</strain>
    </source>
</reference>
<dbReference type="GeneID" id="9420719"/>
<keyword evidence="6" id="KW-1185">Reference proteome</keyword>
<dbReference type="Pfam" id="PF26409">
    <property type="entry name" value="DUF8107"/>
    <property type="match status" value="1"/>
</dbReference>
<proteinExistence type="predicted"/>
<dbReference type="InterPro" id="IPR058420">
    <property type="entry name" value="DUF8107"/>
</dbReference>
<dbReference type="EMBL" id="AOHV01000027">
    <property type="protein sequence ID" value="ELY37017.1"/>
    <property type="molecule type" value="Genomic_DNA"/>
</dbReference>
<evidence type="ECO:0000256" key="1">
    <source>
        <dbReference type="SAM" id="Phobius"/>
    </source>
</evidence>
<evidence type="ECO:0000313" key="4">
    <source>
        <dbReference type="EMBL" id="ELY37017.1"/>
    </source>
</evidence>
<organism evidence="3 5">
    <name type="scientific">Halalkalicoccus jeotgali (strain DSM 18796 / CECT 7217 / JCM 14584 / KCTC 4019 / B3)</name>
    <dbReference type="NCBI Taxonomy" id="795797"/>
    <lineage>
        <taxon>Archaea</taxon>
        <taxon>Methanobacteriati</taxon>
        <taxon>Methanobacteriota</taxon>
        <taxon>Stenosarchaea group</taxon>
        <taxon>Halobacteria</taxon>
        <taxon>Halobacteriales</taxon>
        <taxon>Halococcaceae</taxon>
        <taxon>Halalkalicoccus</taxon>
    </lineage>
</organism>
<dbReference type="HOGENOM" id="CLU_200164_0_0_2"/>
<evidence type="ECO:0000313" key="5">
    <source>
        <dbReference type="Proteomes" id="UP000000390"/>
    </source>
</evidence>
<dbReference type="KEGG" id="hje:HacjB3_14510"/>
<dbReference type="RefSeq" id="WP_008416350.1">
    <property type="nucleotide sequence ID" value="NC_014297.1"/>
</dbReference>
<keyword evidence="1" id="KW-1133">Transmembrane helix</keyword>
<reference evidence="3 5" key="1">
    <citation type="journal article" date="2010" name="J. Bacteriol.">
        <title>Complete genome sequence of Halalkalicoccus jeotgali B3(T), an extremely halophilic archaeon.</title>
        <authorList>
            <person name="Roh S.W."/>
            <person name="Nam Y.D."/>
            <person name="Nam S.H."/>
            <person name="Choi S.H."/>
            <person name="Park H.S."/>
            <person name="Bae J.W."/>
        </authorList>
    </citation>
    <scope>NUCLEOTIDE SEQUENCE [LARGE SCALE GENOMIC DNA]</scope>
    <source>
        <strain evidence="3">B3</strain>
        <strain evidence="5">DSM 18796 / CECT 7217 / JCM 14584 / KCTC 4019 / B3</strain>
    </source>
</reference>
<dbReference type="EMBL" id="CP002062">
    <property type="protein sequence ID" value="ADJ16283.1"/>
    <property type="molecule type" value="Genomic_DNA"/>
</dbReference>
<sequence length="59" mass="6308">MARSQGDPRVLVVMNLLLSAAFCYVALRGLAFVGAVEFSWLLFAAATAGLVVITHLVTR</sequence>
<name>D8J914_HALJB</name>
<evidence type="ECO:0000313" key="3">
    <source>
        <dbReference type="EMBL" id="ADJ16283.1"/>
    </source>
</evidence>
<gene>
    <name evidence="3" type="ordered locus">HacjB3_14510</name>
    <name evidence="4" type="ORF">C497_09748</name>
</gene>
<dbReference type="Proteomes" id="UP000011645">
    <property type="component" value="Unassembled WGS sequence"/>
</dbReference>
<evidence type="ECO:0000259" key="2">
    <source>
        <dbReference type="Pfam" id="PF26409"/>
    </source>
</evidence>
<dbReference type="STRING" id="795797.HacjB3_14510"/>
<accession>D8J914</accession>
<dbReference type="Proteomes" id="UP000000390">
    <property type="component" value="Chromosome"/>
</dbReference>
<keyword evidence="1" id="KW-0472">Membrane</keyword>
<dbReference type="OrthoDB" id="214676at2157"/>
<dbReference type="AlphaFoldDB" id="D8J914"/>
<feature type="domain" description="DUF8107" evidence="2">
    <location>
        <begin position="2"/>
        <end position="59"/>
    </location>
</feature>
<protein>
    <recommendedName>
        <fullName evidence="2">DUF8107 domain-containing protein</fullName>
    </recommendedName>
</protein>
<evidence type="ECO:0000313" key="6">
    <source>
        <dbReference type="Proteomes" id="UP000011645"/>
    </source>
</evidence>
<feature type="transmembrane region" description="Helical" evidence="1">
    <location>
        <begin position="12"/>
        <end position="32"/>
    </location>
</feature>
<feature type="transmembrane region" description="Helical" evidence="1">
    <location>
        <begin position="38"/>
        <end position="57"/>
    </location>
</feature>